<evidence type="ECO:0000313" key="13">
    <source>
        <dbReference type="EMBL" id="MDT8898009.1"/>
    </source>
</evidence>
<feature type="DNA-binding region" description="H-T-H motif" evidence="10">
    <location>
        <begin position="32"/>
        <end position="52"/>
    </location>
</feature>
<keyword evidence="3 10" id="KW-0227">DNA damage</keyword>
<comment type="function">
    <text evidence="10">Represses a number of genes involved in the response to DNA damage (SOS response), including recA and lexA. In the presence of single-stranded DNA, RecA interacts with LexA causing an autocatalytic cleavage which disrupts the DNA-binding part of LexA, leading to derepression of the SOS regulon and eventually DNA repair.</text>
</comment>
<feature type="domain" description="Peptidase S24/S26A/S26B/S26C" evidence="11">
    <location>
        <begin position="99"/>
        <end position="229"/>
    </location>
</feature>
<keyword evidence="4 10" id="KW-0378">Hydrolase</keyword>
<evidence type="ECO:0000256" key="5">
    <source>
        <dbReference type="ARBA" id="ARBA00023015"/>
    </source>
</evidence>
<dbReference type="InterPro" id="IPR036390">
    <property type="entry name" value="WH_DNA-bd_sf"/>
</dbReference>
<evidence type="ECO:0000256" key="3">
    <source>
        <dbReference type="ARBA" id="ARBA00022763"/>
    </source>
</evidence>
<dbReference type="InterPro" id="IPR006200">
    <property type="entry name" value="LexA"/>
</dbReference>
<comment type="similarity">
    <text evidence="10">Belongs to the peptidase S24 family.</text>
</comment>
<dbReference type="Gene3D" id="2.10.109.10">
    <property type="entry name" value="Umud Fragment, subunit A"/>
    <property type="match status" value="1"/>
</dbReference>
<dbReference type="SUPFAM" id="SSF46785">
    <property type="entry name" value="Winged helix' DNA-binding domain"/>
    <property type="match status" value="1"/>
</dbReference>
<keyword evidence="5 10" id="KW-0805">Transcription regulation</keyword>
<dbReference type="HAMAP" id="MF_00015">
    <property type="entry name" value="LexA"/>
    <property type="match status" value="1"/>
</dbReference>
<dbReference type="InterPro" id="IPR006199">
    <property type="entry name" value="LexA_DNA-bd_dom"/>
</dbReference>
<dbReference type="InterPro" id="IPR015927">
    <property type="entry name" value="Peptidase_S24_S26A/B/C"/>
</dbReference>
<evidence type="ECO:0000256" key="6">
    <source>
        <dbReference type="ARBA" id="ARBA00023125"/>
    </source>
</evidence>
<organism evidence="13 14">
    <name type="scientific">Thermanaerothrix solaris</name>
    <dbReference type="NCBI Taxonomy" id="3058434"/>
    <lineage>
        <taxon>Bacteria</taxon>
        <taxon>Bacillati</taxon>
        <taxon>Chloroflexota</taxon>
        <taxon>Anaerolineae</taxon>
        <taxon>Anaerolineales</taxon>
        <taxon>Anaerolineaceae</taxon>
        <taxon>Thermanaerothrix</taxon>
    </lineage>
</organism>
<gene>
    <name evidence="10 13" type="primary">lexA</name>
    <name evidence="13" type="ORF">QYE77_06980</name>
</gene>
<feature type="site" description="Cleavage; by autolysis" evidence="10">
    <location>
        <begin position="106"/>
        <end position="107"/>
    </location>
</feature>
<comment type="subunit">
    <text evidence="10">Homodimer.</text>
</comment>
<evidence type="ECO:0000256" key="7">
    <source>
        <dbReference type="ARBA" id="ARBA00023163"/>
    </source>
</evidence>
<keyword evidence="7 10" id="KW-0804">Transcription</keyword>
<protein>
    <recommendedName>
        <fullName evidence="10">LexA repressor</fullName>
        <ecNumber evidence="10">3.4.21.88</ecNumber>
    </recommendedName>
</protein>
<dbReference type="SUPFAM" id="SSF51306">
    <property type="entry name" value="LexA/Signal peptidase"/>
    <property type="match status" value="1"/>
</dbReference>
<accession>A0ABU3NME1</accession>
<keyword evidence="6 10" id="KW-0238">DNA-binding</keyword>
<keyword evidence="8 10" id="KW-0234">DNA repair</keyword>
<dbReference type="Gene3D" id="1.10.10.10">
    <property type="entry name" value="Winged helix-like DNA-binding domain superfamily/Winged helix DNA-binding domain"/>
    <property type="match status" value="1"/>
</dbReference>
<dbReference type="PANTHER" id="PTHR33516:SF2">
    <property type="entry name" value="LEXA REPRESSOR-RELATED"/>
    <property type="match status" value="1"/>
</dbReference>
<proteinExistence type="inferred from homology"/>
<evidence type="ECO:0000256" key="9">
    <source>
        <dbReference type="ARBA" id="ARBA00023236"/>
    </source>
</evidence>
<evidence type="ECO:0000259" key="12">
    <source>
        <dbReference type="Pfam" id="PF01726"/>
    </source>
</evidence>
<dbReference type="Pfam" id="PF00717">
    <property type="entry name" value="Peptidase_S24"/>
    <property type="match status" value="1"/>
</dbReference>
<dbReference type="EMBL" id="JAUHMF010000001">
    <property type="protein sequence ID" value="MDT8898009.1"/>
    <property type="molecule type" value="Genomic_DNA"/>
</dbReference>
<dbReference type="NCBIfam" id="TIGR00498">
    <property type="entry name" value="lexA"/>
    <property type="match status" value="1"/>
</dbReference>
<evidence type="ECO:0000256" key="4">
    <source>
        <dbReference type="ARBA" id="ARBA00022801"/>
    </source>
</evidence>
<keyword evidence="14" id="KW-1185">Reference proteome</keyword>
<keyword evidence="10" id="KW-0068">Autocatalytic cleavage</keyword>
<evidence type="ECO:0000256" key="8">
    <source>
        <dbReference type="ARBA" id="ARBA00023204"/>
    </source>
</evidence>
<dbReference type="EC" id="3.4.21.88" evidence="10"/>
<dbReference type="InterPro" id="IPR039418">
    <property type="entry name" value="LexA-like"/>
</dbReference>
<dbReference type="CDD" id="cd06529">
    <property type="entry name" value="S24_LexA-like"/>
    <property type="match status" value="1"/>
</dbReference>
<keyword evidence="2 10" id="KW-0235">DNA replication</keyword>
<evidence type="ECO:0000256" key="2">
    <source>
        <dbReference type="ARBA" id="ARBA00022705"/>
    </source>
</evidence>
<dbReference type="Proteomes" id="UP001254165">
    <property type="component" value="Unassembled WGS sequence"/>
</dbReference>
<keyword evidence="1 10" id="KW-0678">Repressor</keyword>
<dbReference type="RefSeq" id="WP_315624656.1">
    <property type="nucleotide sequence ID" value="NZ_JAUHMF010000001.1"/>
</dbReference>
<dbReference type="InterPro" id="IPR036286">
    <property type="entry name" value="LexA/Signal_pep-like_sf"/>
</dbReference>
<dbReference type="GO" id="GO:0004252">
    <property type="term" value="F:serine-type endopeptidase activity"/>
    <property type="evidence" value="ECO:0007669"/>
    <property type="project" value="UniProtKB-EC"/>
</dbReference>
<keyword evidence="9 10" id="KW-0742">SOS response</keyword>
<comment type="caution">
    <text evidence="13">The sequence shown here is derived from an EMBL/GenBank/DDBJ whole genome shotgun (WGS) entry which is preliminary data.</text>
</comment>
<feature type="domain" description="LexA repressor DNA-binding" evidence="12">
    <location>
        <begin position="7"/>
        <end position="69"/>
    </location>
</feature>
<comment type="catalytic activity">
    <reaction evidence="10">
        <text>Hydrolysis of Ala-|-Gly bond in repressor LexA.</text>
        <dbReference type="EC" id="3.4.21.88"/>
    </reaction>
</comment>
<feature type="active site" description="For autocatalytic cleavage activity" evidence="10">
    <location>
        <position position="149"/>
    </location>
</feature>
<dbReference type="PANTHER" id="PTHR33516">
    <property type="entry name" value="LEXA REPRESSOR"/>
    <property type="match status" value="1"/>
</dbReference>
<sequence length="237" mass="27363">MVRPRNGLSERHKRILQFIVEYQRQNGFSPSIREIGDAIGVDSTSLVNYYLNQLETLKFIQRERSISRGIRVLRTLPGEGDGRRTLSLPSWRDDFLAFPLIGRIAAGSPLPAVPQDITEDYEMVHVATTDFPARVPRENVYALEVQGDSMIDALIYDRDIVLIEYAQDANKGDMVAVWFDDTNETTLKYYEPEYDRYGRLRSITLRPANPTMQPIKVENRPIRIQGKVVMVIRKYRQ</sequence>
<feature type="active site" description="For autocatalytic cleavage activity" evidence="10">
    <location>
        <position position="188"/>
    </location>
</feature>
<dbReference type="InterPro" id="IPR036388">
    <property type="entry name" value="WH-like_DNA-bd_sf"/>
</dbReference>
<evidence type="ECO:0000259" key="11">
    <source>
        <dbReference type="Pfam" id="PF00717"/>
    </source>
</evidence>
<evidence type="ECO:0000256" key="1">
    <source>
        <dbReference type="ARBA" id="ARBA00022491"/>
    </source>
</evidence>
<name>A0ABU3NME1_9CHLR</name>
<dbReference type="InterPro" id="IPR050077">
    <property type="entry name" value="LexA_repressor"/>
</dbReference>
<reference evidence="13 14" key="1">
    <citation type="submission" date="2023-07" db="EMBL/GenBank/DDBJ databases">
        <title>Novel species of Thermanaerothrix with wide hydrolytic capabilities.</title>
        <authorList>
            <person name="Zayulina K.S."/>
            <person name="Podosokorskaya O.A."/>
            <person name="Elcheninov A.G."/>
        </authorList>
    </citation>
    <scope>NUCLEOTIDE SEQUENCE [LARGE SCALE GENOMIC DNA]</scope>
    <source>
        <strain evidence="13 14">4228-RoL</strain>
    </source>
</reference>
<evidence type="ECO:0000313" key="14">
    <source>
        <dbReference type="Proteomes" id="UP001254165"/>
    </source>
</evidence>
<dbReference type="Pfam" id="PF01726">
    <property type="entry name" value="LexA_DNA_bind"/>
    <property type="match status" value="1"/>
</dbReference>
<evidence type="ECO:0000256" key="10">
    <source>
        <dbReference type="HAMAP-Rule" id="MF_00015"/>
    </source>
</evidence>